<dbReference type="EMBL" id="JAEUBD010001571">
    <property type="protein sequence ID" value="KAH3658818.1"/>
    <property type="molecule type" value="Genomic_DNA"/>
</dbReference>
<comment type="caution">
    <text evidence="2">The sequence shown here is derived from an EMBL/GenBank/DDBJ whole genome shotgun (WGS) entry which is preliminary data.</text>
</comment>
<dbReference type="AlphaFoldDB" id="A0A9P8SX19"/>
<protein>
    <submittedName>
        <fullName evidence="2">Uncharacterized protein</fullName>
    </submittedName>
</protein>
<keyword evidence="3" id="KW-1185">Reference proteome</keyword>
<accession>A0A9P8SX19</accession>
<proteinExistence type="predicted"/>
<feature type="region of interest" description="Disordered" evidence="1">
    <location>
        <begin position="235"/>
        <end position="263"/>
    </location>
</feature>
<organism evidence="2 3">
    <name type="scientific">Ogataea polymorpha</name>
    <dbReference type="NCBI Taxonomy" id="460523"/>
    <lineage>
        <taxon>Eukaryota</taxon>
        <taxon>Fungi</taxon>
        <taxon>Dikarya</taxon>
        <taxon>Ascomycota</taxon>
        <taxon>Saccharomycotina</taxon>
        <taxon>Pichiomycetes</taxon>
        <taxon>Pichiales</taxon>
        <taxon>Pichiaceae</taxon>
        <taxon>Ogataea</taxon>
    </lineage>
</organism>
<evidence type="ECO:0000313" key="2">
    <source>
        <dbReference type="EMBL" id="KAH3658818.1"/>
    </source>
</evidence>
<evidence type="ECO:0000313" key="3">
    <source>
        <dbReference type="Proteomes" id="UP000788993"/>
    </source>
</evidence>
<sequence>MSNSAPSCDSSVLWAGASKLSGLSISSKLPSNSAERSLMSESSKEGTFEAFPSASASFSSSTSSSPDSSVFSSLSSSSESPVICPASSSASDFDCEKSKAGVFEFRKGLLSLFPKLANGLSDFLFSDENGLSVFFVKLANGLGDCNLVSSFRLSRPRDVLNSDPKGLDPKLNWPSFFSSWPAGSEVNCANGLLKGDDDLEAKAFVPELKDEKAPKLFAAAVLFSEEVFITDLGCPKENPDCPKPDCPNPEELEDPEAAEPKAD</sequence>
<dbReference type="Proteomes" id="UP000788993">
    <property type="component" value="Unassembled WGS sequence"/>
</dbReference>
<gene>
    <name evidence="2" type="ORF">OGATHE_006544</name>
</gene>
<reference evidence="2" key="1">
    <citation type="journal article" date="2021" name="Open Biol.">
        <title>Shared evolutionary footprints suggest mitochondrial oxidative damage underlies multiple complex I losses in fungi.</title>
        <authorList>
            <person name="Schikora-Tamarit M.A."/>
            <person name="Marcet-Houben M."/>
            <person name="Nosek J."/>
            <person name="Gabaldon T."/>
        </authorList>
    </citation>
    <scope>NUCLEOTIDE SEQUENCE</scope>
    <source>
        <strain evidence="2">NCAIM Y.01608</strain>
    </source>
</reference>
<reference evidence="2" key="2">
    <citation type="submission" date="2021-01" db="EMBL/GenBank/DDBJ databases">
        <authorList>
            <person name="Schikora-Tamarit M.A."/>
        </authorList>
    </citation>
    <scope>NUCLEOTIDE SEQUENCE</scope>
    <source>
        <strain evidence="2">NCAIM Y.01608</strain>
    </source>
</reference>
<name>A0A9P8SX19_9ASCO</name>
<feature type="compositionally biased region" description="Acidic residues" evidence="1">
    <location>
        <begin position="248"/>
        <end position="257"/>
    </location>
</feature>
<evidence type="ECO:0000256" key="1">
    <source>
        <dbReference type="SAM" id="MobiDB-lite"/>
    </source>
</evidence>